<keyword evidence="1" id="KW-0175">Coiled coil</keyword>
<dbReference type="AlphaFoldDB" id="A4VF22"/>
<proteinExistence type="predicted"/>
<gene>
    <name evidence="2" type="ORF">TTHERM_00530249</name>
</gene>
<dbReference type="HOGENOM" id="CLU_689821_0_0_1"/>
<dbReference type="EMBL" id="GG662522">
    <property type="protein sequence ID" value="EDK31225.1"/>
    <property type="molecule type" value="Genomic_DNA"/>
</dbReference>
<dbReference type="InParanoid" id="A4VF22"/>
<evidence type="ECO:0000313" key="3">
    <source>
        <dbReference type="Proteomes" id="UP000009168"/>
    </source>
</evidence>
<dbReference type="Proteomes" id="UP000009168">
    <property type="component" value="Unassembled WGS sequence"/>
</dbReference>
<accession>A4VF22</accession>
<dbReference type="GeneID" id="7832135"/>
<organism evidence="2 3">
    <name type="scientific">Tetrahymena thermophila (strain SB210)</name>
    <dbReference type="NCBI Taxonomy" id="312017"/>
    <lineage>
        <taxon>Eukaryota</taxon>
        <taxon>Sar</taxon>
        <taxon>Alveolata</taxon>
        <taxon>Ciliophora</taxon>
        <taxon>Intramacronucleata</taxon>
        <taxon>Oligohymenophorea</taxon>
        <taxon>Hymenostomatida</taxon>
        <taxon>Tetrahymenina</taxon>
        <taxon>Tetrahymenidae</taxon>
        <taxon>Tetrahymena</taxon>
    </lineage>
</organism>
<dbReference type="KEGG" id="tet:TTHERM_00530249"/>
<dbReference type="RefSeq" id="XP_001470663.1">
    <property type="nucleotide sequence ID" value="XM_001470613.1"/>
</dbReference>
<reference evidence="3" key="1">
    <citation type="journal article" date="2006" name="PLoS Biol.">
        <title>Macronuclear genome sequence of the ciliate Tetrahymena thermophila, a model eukaryote.</title>
        <authorList>
            <person name="Eisen J.A."/>
            <person name="Coyne R.S."/>
            <person name="Wu M."/>
            <person name="Wu D."/>
            <person name="Thiagarajan M."/>
            <person name="Wortman J.R."/>
            <person name="Badger J.H."/>
            <person name="Ren Q."/>
            <person name="Amedeo P."/>
            <person name="Jones K.M."/>
            <person name="Tallon L.J."/>
            <person name="Delcher A.L."/>
            <person name="Salzberg S.L."/>
            <person name="Silva J.C."/>
            <person name="Haas B.J."/>
            <person name="Majoros W.H."/>
            <person name="Farzad M."/>
            <person name="Carlton J.M."/>
            <person name="Smith R.K. Jr."/>
            <person name="Garg J."/>
            <person name="Pearlman R.E."/>
            <person name="Karrer K.M."/>
            <person name="Sun L."/>
            <person name="Manning G."/>
            <person name="Elde N.C."/>
            <person name="Turkewitz A.P."/>
            <person name="Asai D.J."/>
            <person name="Wilkes D.E."/>
            <person name="Wang Y."/>
            <person name="Cai H."/>
            <person name="Collins K."/>
            <person name="Stewart B.A."/>
            <person name="Lee S.R."/>
            <person name="Wilamowska K."/>
            <person name="Weinberg Z."/>
            <person name="Ruzzo W.L."/>
            <person name="Wloga D."/>
            <person name="Gaertig J."/>
            <person name="Frankel J."/>
            <person name="Tsao C.-C."/>
            <person name="Gorovsky M.A."/>
            <person name="Keeling P.J."/>
            <person name="Waller R.F."/>
            <person name="Patron N.J."/>
            <person name="Cherry J.M."/>
            <person name="Stover N.A."/>
            <person name="Krieger C.J."/>
            <person name="del Toro C."/>
            <person name="Ryder H.F."/>
            <person name="Williamson S.C."/>
            <person name="Barbeau R.A."/>
            <person name="Hamilton E.P."/>
            <person name="Orias E."/>
        </authorList>
    </citation>
    <scope>NUCLEOTIDE SEQUENCE [LARGE SCALE GENOMIC DNA]</scope>
    <source>
        <strain evidence="3">SB210</strain>
    </source>
</reference>
<name>A4VF22_TETTS</name>
<protein>
    <submittedName>
        <fullName evidence="2">Uncharacterized protein</fullName>
    </submittedName>
</protein>
<feature type="coiled-coil region" evidence="1">
    <location>
        <begin position="141"/>
        <end position="168"/>
    </location>
</feature>
<keyword evidence="3" id="KW-1185">Reference proteome</keyword>
<evidence type="ECO:0000313" key="2">
    <source>
        <dbReference type="EMBL" id="EDK31225.1"/>
    </source>
</evidence>
<sequence length="400" mass="48003">MIEIEDEEFEISTEETKSEDNSLIEQRRIDLNEFLNATQKLQHDIFGVNKQRQLCLTPIFQHIKLDQTFHLISDFFFDLGFKERKTIQEQMLSFSHFKRVVYTEHLQNSQVLILHLENPQEPMKDFSQLLQLLTKQPYKRLRILSKLLQEYQKVLINYEQQIQIIQISRLLNQQTIDEKMIARKLFREQQLHKKFKELSNEGQFYTFSFETANIERGYFEITQQGYSDSLICLLGSDPQQFAQTIMRKGYPEIQAQRNRDIFNIGRLNYEMFECNLRNCRFVGCDCCLLTFDDQVIQCSSIIEHLFFDYPEELQINGDQFKIEYGLFVLFQIELNQLKQVISLRQNNKFMENSDWINDFGYSMMSEILLEKYYKINQSKQSDEMKDVKNFNFGERFQSII</sequence>
<evidence type="ECO:0000256" key="1">
    <source>
        <dbReference type="SAM" id="Coils"/>
    </source>
</evidence>